<evidence type="ECO:0000313" key="3">
    <source>
        <dbReference type="EMBL" id="MBE4750949.1"/>
    </source>
</evidence>
<keyword evidence="2" id="KW-1133">Transmembrane helix</keyword>
<accession>A0ABR9PSQ4</accession>
<feature type="transmembrane region" description="Helical" evidence="2">
    <location>
        <begin position="486"/>
        <end position="506"/>
    </location>
</feature>
<dbReference type="EMBL" id="JAAIYO010000007">
    <property type="protein sequence ID" value="MBE4750949.1"/>
    <property type="molecule type" value="Genomic_DNA"/>
</dbReference>
<keyword evidence="2" id="KW-0472">Membrane</keyword>
<gene>
    <name evidence="3" type="ORF">G4177_22515</name>
</gene>
<feature type="transmembrane region" description="Helical" evidence="2">
    <location>
        <begin position="276"/>
        <end position="294"/>
    </location>
</feature>
<evidence type="ECO:0008006" key="5">
    <source>
        <dbReference type="Google" id="ProtNLM"/>
    </source>
</evidence>
<evidence type="ECO:0000256" key="2">
    <source>
        <dbReference type="SAM" id="Phobius"/>
    </source>
</evidence>
<organism evidence="3 4">
    <name type="scientific">Corallococcus soli</name>
    <dbReference type="NCBI Taxonomy" id="2710757"/>
    <lineage>
        <taxon>Bacteria</taxon>
        <taxon>Pseudomonadati</taxon>
        <taxon>Myxococcota</taxon>
        <taxon>Myxococcia</taxon>
        <taxon>Myxococcales</taxon>
        <taxon>Cystobacterineae</taxon>
        <taxon>Myxococcaceae</taxon>
        <taxon>Corallococcus</taxon>
    </lineage>
</organism>
<keyword evidence="4" id="KW-1185">Reference proteome</keyword>
<proteinExistence type="predicted"/>
<evidence type="ECO:0000313" key="4">
    <source>
        <dbReference type="Proteomes" id="UP001516472"/>
    </source>
</evidence>
<name>A0ABR9PSQ4_9BACT</name>
<sequence length="888" mass="98461">MASAHLFAALALAIAVLAAGGVSWLWSRRKVRRQQRQDSWRELCLRLELATQPGDARVATGELAETHFLLHDTGADWLVELPLARPLLPPGMLLLSSNAPSLPPHIGMSPLAWASVSTPPGLWAWRMEGEGEAPSDRVDAPQAFLEEAARAMQAHAPLRVEPRRMIQALRAGAVLSVKEVREAVRALDATARGWLEVAERHGLPQAHLPEPEPEPEAPRVQAPPPRPELARPDDSSVEIVVDFNALPRATRERLVTGTRPKGDVPPILADRSFRGGPWWTCAVVGIGAFCLYLLYHQVVTGDFNGSWRDQPGLMLLHCTLTVFSLLAAVLVLRFQDTWRKALPFHPGRYVFPFDFVDATTRRLRIIPMTALAETRREDHYSERHRPRPRYSHTTLTLSFRARKRVEEFEFHDKVRADAAVHRLPAGRMAYLSGTVGKDEETLRECDLFHELRRQPGGIEALRDQGPVEGSGGGPLARELPKRLRPAVLLLRAFLVSLMLSPCLLVASDRLHDDAAFEAARQDSSGRALNAYALGHGRHVAEARQLGMQRSLLDCETKDTEECWKYFLSLRPMLPGMEEVRGRMRRAAFKATPRTAAGWKAFLQRYPDSTEALEVRARLLPEAELRELPTHSVVALRRFRNGNPPPGVDAQAQAQLQELFAAARAGYLSEASPQNPQAVLFMSRLLTHLESSGSSVVPVGFRRQLAPSLKSADSLLWQAAQGTQDTSVTPPSGHFGASSIEWLEGHTVKALGNAFRQVLPDGLLTLVHGDPLPTQAKDTDEARPRIDIDYTVSWPGMTYKHGHSGRQFAGIQFDFAVTLRMPGEQPVRFSLQVKPPKDVPLHDPDRAPSSSAVYNFMAQRAFEALSEKLGTAFFRADSKTFQALAQQAP</sequence>
<dbReference type="RefSeq" id="WP_193428171.1">
    <property type="nucleotide sequence ID" value="NZ_CBCSIP010000007.1"/>
</dbReference>
<feature type="region of interest" description="Disordered" evidence="1">
    <location>
        <begin position="205"/>
        <end position="233"/>
    </location>
</feature>
<protein>
    <recommendedName>
        <fullName evidence="5">ResB-like domain-containing protein</fullName>
    </recommendedName>
</protein>
<keyword evidence="2" id="KW-0812">Transmembrane</keyword>
<evidence type="ECO:0000256" key="1">
    <source>
        <dbReference type="SAM" id="MobiDB-lite"/>
    </source>
</evidence>
<reference evidence="3 4" key="1">
    <citation type="submission" date="2020-02" db="EMBL/GenBank/DDBJ databases">
        <authorList>
            <person name="Babadi Z.K."/>
            <person name="Risdian C."/>
            <person name="Ebrahimipour G.H."/>
            <person name="Wink J."/>
        </authorList>
    </citation>
    <scope>NUCLEOTIDE SEQUENCE [LARGE SCALE GENOMIC DNA]</scope>
    <source>
        <strain evidence="3 4">ZKHCc1 1396</strain>
    </source>
</reference>
<dbReference type="Proteomes" id="UP001516472">
    <property type="component" value="Unassembled WGS sequence"/>
</dbReference>
<comment type="caution">
    <text evidence="3">The sequence shown here is derived from an EMBL/GenBank/DDBJ whole genome shotgun (WGS) entry which is preliminary data.</text>
</comment>
<feature type="transmembrane region" description="Helical" evidence="2">
    <location>
        <begin position="314"/>
        <end position="332"/>
    </location>
</feature>
<feature type="transmembrane region" description="Helical" evidence="2">
    <location>
        <begin position="6"/>
        <end position="26"/>
    </location>
</feature>